<protein>
    <submittedName>
        <fullName evidence="7">Bax inhibitor-1 family protein</fullName>
    </submittedName>
</protein>
<feature type="transmembrane region" description="Helical" evidence="6">
    <location>
        <begin position="169"/>
        <end position="187"/>
    </location>
</feature>
<comment type="subcellular location">
    <subcellularLocation>
        <location evidence="1">Membrane</location>
        <topology evidence="1">Multi-pass membrane protein</topology>
    </subcellularLocation>
</comment>
<gene>
    <name evidence="7" type="ORF">RF679_00810</name>
</gene>
<organism evidence="7 8">
    <name type="scientific">Undibacterium cyanobacteriorum</name>
    <dbReference type="NCBI Taxonomy" id="3073561"/>
    <lineage>
        <taxon>Bacteria</taxon>
        <taxon>Pseudomonadati</taxon>
        <taxon>Pseudomonadota</taxon>
        <taxon>Betaproteobacteria</taxon>
        <taxon>Burkholderiales</taxon>
        <taxon>Oxalobacteraceae</taxon>
        <taxon>Undibacterium</taxon>
    </lineage>
</organism>
<feature type="transmembrane region" description="Helical" evidence="6">
    <location>
        <begin position="51"/>
        <end position="71"/>
    </location>
</feature>
<proteinExistence type="inferred from homology"/>
<dbReference type="PANTHER" id="PTHR23291:SF50">
    <property type="entry name" value="PROTEIN LIFEGUARD 4"/>
    <property type="match status" value="1"/>
</dbReference>
<evidence type="ECO:0000256" key="3">
    <source>
        <dbReference type="ARBA" id="ARBA00022692"/>
    </source>
</evidence>
<keyword evidence="3 6" id="KW-0812">Transmembrane</keyword>
<dbReference type="EMBL" id="CP133720">
    <property type="protein sequence ID" value="WMW80836.1"/>
    <property type="molecule type" value="Genomic_DNA"/>
</dbReference>
<keyword evidence="5 6" id="KW-0472">Membrane</keyword>
<feature type="transmembrane region" description="Helical" evidence="6">
    <location>
        <begin position="199"/>
        <end position="218"/>
    </location>
</feature>
<feature type="transmembrane region" description="Helical" evidence="6">
    <location>
        <begin position="145"/>
        <end position="163"/>
    </location>
</feature>
<evidence type="ECO:0000256" key="4">
    <source>
        <dbReference type="ARBA" id="ARBA00022989"/>
    </source>
</evidence>
<evidence type="ECO:0000256" key="2">
    <source>
        <dbReference type="ARBA" id="ARBA00010350"/>
    </source>
</evidence>
<name>A0ABY9RIT3_9BURK</name>
<dbReference type="Pfam" id="PF01027">
    <property type="entry name" value="Bax1-I"/>
    <property type="match status" value="1"/>
</dbReference>
<reference evidence="7" key="1">
    <citation type="submission" date="2023-09" db="EMBL/GenBank/DDBJ databases">
        <title>Undibacterium sp. 20NA77.5 isolated from freshwater.</title>
        <authorList>
            <person name="Le V."/>
            <person name="Ko S.-R."/>
            <person name="Ahn C.-Y."/>
            <person name="Oh H.-M."/>
        </authorList>
    </citation>
    <scope>NUCLEOTIDE SEQUENCE</scope>
    <source>
        <strain evidence="7">20NA77.5</strain>
    </source>
</reference>
<accession>A0ABY9RIT3</accession>
<comment type="similarity">
    <text evidence="2 6">Belongs to the BI1 family.</text>
</comment>
<feature type="transmembrane region" description="Helical" evidence="6">
    <location>
        <begin position="83"/>
        <end position="106"/>
    </location>
</feature>
<evidence type="ECO:0000256" key="5">
    <source>
        <dbReference type="ARBA" id="ARBA00023136"/>
    </source>
</evidence>
<feature type="transmembrane region" description="Helical" evidence="6">
    <location>
        <begin position="21"/>
        <end position="45"/>
    </location>
</feature>
<evidence type="ECO:0000313" key="7">
    <source>
        <dbReference type="EMBL" id="WMW80836.1"/>
    </source>
</evidence>
<keyword evidence="4 6" id="KW-1133">Transmembrane helix</keyword>
<dbReference type="Proteomes" id="UP001181355">
    <property type="component" value="Chromosome"/>
</dbReference>
<feature type="transmembrane region" description="Helical" evidence="6">
    <location>
        <begin position="112"/>
        <end position="133"/>
    </location>
</feature>
<dbReference type="RefSeq" id="WP_309482327.1">
    <property type="nucleotide sequence ID" value="NZ_CP133720.1"/>
</dbReference>
<evidence type="ECO:0000256" key="6">
    <source>
        <dbReference type="RuleBase" id="RU004379"/>
    </source>
</evidence>
<sequence>MEIVDAQGGYSPSREQFIGRTFNHLGAAIVGFTLIECGLFMSGIADSLARAMLALPWLAILGAFMLVGWLATRTAHTATSKGAQYAALLAYVVAQAFLFVPILAIANAMAPGMITNAAVVTLIGAGGLIAVAYTSRKDFSFLGSLLKWGGVVALALIVAGAIFGFQLGLFFSVAMVGLAGAAILYDASNVFHHYDDDRYVAAALQLFASIALMFWYVLRIFMSRD</sequence>
<evidence type="ECO:0000313" key="8">
    <source>
        <dbReference type="Proteomes" id="UP001181355"/>
    </source>
</evidence>
<dbReference type="PANTHER" id="PTHR23291">
    <property type="entry name" value="BAX INHIBITOR-RELATED"/>
    <property type="match status" value="1"/>
</dbReference>
<keyword evidence="8" id="KW-1185">Reference proteome</keyword>
<dbReference type="InterPro" id="IPR006214">
    <property type="entry name" value="Bax_inhibitor_1-related"/>
</dbReference>
<evidence type="ECO:0000256" key="1">
    <source>
        <dbReference type="ARBA" id="ARBA00004141"/>
    </source>
</evidence>